<sequence>MAAEAVIAFAEPHRLRAANTKTEPITPGAGPFEGTRPARSPLGCQASTSRQHEIPSGKAMSPIVPIAQTRAISTMMCRRLAYLVMYVLGSRGICYPVPDRVTSQPPLYQWRWCGGRGYVLRPLFHSQRQTVSGLNRAGLSPPANKSREESLFPPHLLVFLCSLPSERWIRSASHIPMCKTRVLWELTERLEYNKQ</sequence>
<dbReference type="AlphaFoldDB" id="A0AAV1JU31"/>
<accession>A0AAV1JU31</accession>
<dbReference type="EMBL" id="CAVLEF010000163">
    <property type="protein sequence ID" value="CAK1552781.1"/>
    <property type="molecule type" value="Genomic_DNA"/>
</dbReference>
<name>A0AAV1JU31_9NEOP</name>
<dbReference type="Proteomes" id="UP001497472">
    <property type="component" value="Unassembled WGS sequence"/>
</dbReference>
<evidence type="ECO:0000313" key="3">
    <source>
        <dbReference type="Proteomes" id="UP001497472"/>
    </source>
</evidence>
<feature type="region of interest" description="Disordered" evidence="1">
    <location>
        <begin position="21"/>
        <end position="44"/>
    </location>
</feature>
<organism evidence="2 3">
    <name type="scientific">Leptosia nina</name>
    <dbReference type="NCBI Taxonomy" id="320188"/>
    <lineage>
        <taxon>Eukaryota</taxon>
        <taxon>Metazoa</taxon>
        <taxon>Ecdysozoa</taxon>
        <taxon>Arthropoda</taxon>
        <taxon>Hexapoda</taxon>
        <taxon>Insecta</taxon>
        <taxon>Pterygota</taxon>
        <taxon>Neoptera</taxon>
        <taxon>Endopterygota</taxon>
        <taxon>Lepidoptera</taxon>
        <taxon>Glossata</taxon>
        <taxon>Ditrysia</taxon>
        <taxon>Papilionoidea</taxon>
        <taxon>Pieridae</taxon>
        <taxon>Pierinae</taxon>
        <taxon>Leptosia</taxon>
    </lineage>
</organism>
<evidence type="ECO:0000256" key="1">
    <source>
        <dbReference type="SAM" id="MobiDB-lite"/>
    </source>
</evidence>
<proteinExistence type="predicted"/>
<protein>
    <submittedName>
        <fullName evidence="2">Uncharacterized protein</fullName>
    </submittedName>
</protein>
<keyword evidence="3" id="KW-1185">Reference proteome</keyword>
<gene>
    <name evidence="2" type="ORF">LNINA_LOCUS11811</name>
</gene>
<reference evidence="2 3" key="1">
    <citation type="submission" date="2023-11" db="EMBL/GenBank/DDBJ databases">
        <authorList>
            <person name="Okamura Y."/>
        </authorList>
    </citation>
    <scope>NUCLEOTIDE SEQUENCE [LARGE SCALE GENOMIC DNA]</scope>
</reference>
<evidence type="ECO:0000313" key="2">
    <source>
        <dbReference type="EMBL" id="CAK1552781.1"/>
    </source>
</evidence>
<comment type="caution">
    <text evidence="2">The sequence shown here is derived from an EMBL/GenBank/DDBJ whole genome shotgun (WGS) entry which is preliminary data.</text>
</comment>